<sequence>MAVLAPAPDLTVTVEELDGRPDIHLHAGGQGIWQARMAAALGAEVTVCATFGGETGQALRHLIEPELRVQSVDVAARNGSYVHDRRDGSRTEVVRMSADPLTRHELDDLYEAILLAGLRTGVAVLGGPLDDGVVPDSLYERLAADLTGNGCKVVVDLSGSRLDAACEGGPTVIKVSADEVPEDEPLGKAAARLAESGAEIVVISRAEHPSLAYFDGQAYLVESPGLVPVDTWGGGDSMTAALAYGLAADLPWDAALRLAGAAGAINVTRHGLGTGSGRAVRELSDRVRLTPCVMEDR</sequence>
<evidence type="ECO:0000256" key="1">
    <source>
        <dbReference type="ARBA" id="ARBA00010688"/>
    </source>
</evidence>
<dbReference type="InterPro" id="IPR029056">
    <property type="entry name" value="Ribokinase-like"/>
</dbReference>
<protein>
    <submittedName>
        <fullName evidence="8">Phosphofructokinase</fullName>
    </submittedName>
</protein>
<evidence type="ECO:0000313" key="9">
    <source>
        <dbReference type="Proteomes" id="UP000734823"/>
    </source>
</evidence>
<dbReference type="InterPro" id="IPR002173">
    <property type="entry name" value="Carboh/pur_kinase_PfkB_CS"/>
</dbReference>
<dbReference type="PROSITE" id="PS00584">
    <property type="entry name" value="PFKB_KINASES_2"/>
    <property type="match status" value="1"/>
</dbReference>
<dbReference type="PANTHER" id="PTHR46566">
    <property type="entry name" value="1-PHOSPHOFRUCTOKINASE-RELATED"/>
    <property type="match status" value="1"/>
</dbReference>
<keyword evidence="2 6" id="KW-0808">Transferase</keyword>
<gene>
    <name evidence="8" type="ORF">GPZ80_00400</name>
</gene>
<dbReference type="Pfam" id="PF00294">
    <property type="entry name" value="PfkB"/>
    <property type="match status" value="1"/>
</dbReference>
<dbReference type="PIRSF" id="PIRSF000535">
    <property type="entry name" value="1PFK/6PFK/LacC"/>
    <property type="match status" value="1"/>
</dbReference>
<name>A0ABR7KZ35_9PSEU</name>
<keyword evidence="3" id="KW-0547">Nucleotide-binding</keyword>
<evidence type="ECO:0000256" key="6">
    <source>
        <dbReference type="PIRNR" id="PIRNR000535"/>
    </source>
</evidence>
<comment type="caution">
    <text evidence="8">The sequence shown here is derived from an EMBL/GenBank/DDBJ whole genome shotgun (WGS) entry which is preliminary data.</text>
</comment>
<dbReference type="InterPro" id="IPR011611">
    <property type="entry name" value="PfkB_dom"/>
</dbReference>
<evidence type="ECO:0000313" key="8">
    <source>
        <dbReference type="EMBL" id="MBC6445635.1"/>
    </source>
</evidence>
<evidence type="ECO:0000256" key="3">
    <source>
        <dbReference type="ARBA" id="ARBA00022741"/>
    </source>
</evidence>
<organism evidence="8 9">
    <name type="scientific">Actinokineospora xionganensis</name>
    <dbReference type="NCBI Taxonomy" id="2684470"/>
    <lineage>
        <taxon>Bacteria</taxon>
        <taxon>Bacillati</taxon>
        <taxon>Actinomycetota</taxon>
        <taxon>Actinomycetes</taxon>
        <taxon>Pseudonocardiales</taxon>
        <taxon>Pseudonocardiaceae</taxon>
        <taxon>Actinokineospora</taxon>
    </lineage>
</organism>
<keyword evidence="4" id="KW-0418">Kinase</keyword>
<evidence type="ECO:0000256" key="2">
    <source>
        <dbReference type="ARBA" id="ARBA00022679"/>
    </source>
</evidence>
<dbReference type="InterPro" id="IPR017583">
    <property type="entry name" value="Tagatose/fructose_Pkinase"/>
</dbReference>
<dbReference type="Proteomes" id="UP000734823">
    <property type="component" value="Unassembled WGS sequence"/>
</dbReference>
<evidence type="ECO:0000256" key="5">
    <source>
        <dbReference type="ARBA" id="ARBA00022840"/>
    </source>
</evidence>
<feature type="domain" description="Carbohydrate kinase PfkB" evidence="7">
    <location>
        <begin position="20"/>
        <end position="274"/>
    </location>
</feature>
<comment type="similarity">
    <text evidence="1">Belongs to the carbohydrate kinase PfkB family.</text>
</comment>
<dbReference type="Gene3D" id="3.40.1190.20">
    <property type="match status" value="1"/>
</dbReference>
<proteinExistence type="inferred from homology"/>
<dbReference type="EMBL" id="JABVED010000001">
    <property type="protein sequence ID" value="MBC6445635.1"/>
    <property type="molecule type" value="Genomic_DNA"/>
</dbReference>
<keyword evidence="9" id="KW-1185">Reference proteome</keyword>
<accession>A0ABR7KZ35</accession>
<dbReference type="SUPFAM" id="SSF53613">
    <property type="entry name" value="Ribokinase-like"/>
    <property type="match status" value="1"/>
</dbReference>
<reference evidence="8 9" key="1">
    <citation type="submission" date="2020-06" db="EMBL/GenBank/DDBJ databases">
        <title>Actinokineospora xiongansis sp. nov., isolated from soil of Baiyangdian.</title>
        <authorList>
            <person name="Zhang X."/>
        </authorList>
    </citation>
    <scope>NUCLEOTIDE SEQUENCE [LARGE SCALE GENOMIC DNA]</scope>
    <source>
        <strain evidence="8 9">HBU206404</strain>
    </source>
</reference>
<dbReference type="PANTHER" id="PTHR46566:SF2">
    <property type="entry name" value="ATP-DEPENDENT 6-PHOSPHOFRUCTOKINASE ISOZYME 2"/>
    <property type="match status" value="1"/>
</dbReference>
<keyword evidence="5" id="KW-0067">ATP-binding</keyword>
<evidence type="ECO:0000256" key="4">
    <source>
        <dbReference type="ARBA" id="ARBA00022777"/>
    </source>
</evidence>
<evidence type="ECO:0000259" key="7">
    <source>
        <dbReference type="Pfam" id="PF00294"/>
    </source>
</evidence>